<sequence>MTVMLTELYSTVVPKVFWAATHCRKRASIDPRIFKVELSQITRLEDALSVPKVQLDPCEQACSLQAMRSEESKTTGQGTVSAHTSYSDCMNRCLAQRVRVQESSESSEE</sequence>
<evidence type="ECO:0000313" key="2">
    <source>
        <dbReference type="Proteomes" id="UP000055024"/>
    </source>
</evidence>
<reference evidence="1 2" key="1">
    <citation type="submission" date="2015-01" db="EMBL/GenBank/DDBJ databases">
        <title>Evolution of Trichinella species and genotypes.</title>
        <authorList>
            <person name="Korhonen P.K."/>
            <person name="Edoardo P."/>
            <person name="Giuseppe L.R."/>
            <person name="Gasser R.B."/>
        </authorList>
    </citation>
    <scope>NUCLEOTIDE SEQUENCE [LARGE SCALE GENOMIC DNA]</scope>
    <source>
        <strain evidence="1">ISS1029</strain>
    </source>
</reference>
<name>A0A0V1I5Z1_9BILA</name>
<organism evidence="1 2">
    <name type="scientific">Trichinella zimbabwensis</name>
    <dbReference type="NCBI Taxonomy" id="268475"/>
    <lineage>
        <taxon>Eukaryota</taxon>
        <taxon>Metazoa</taxon>
        <taxon>Ecdysozoa</taxon>
        <taxon>Nematoda</taxon>
        <taxon>Enoplea</taxon>
        <taxon>Dorylaimia</taxon>
        <taxon>Trichinellida</taxon>
        <taxon>Trichinellidae</taxon>
        <taxon>Trichinella</taxon>
    </lineage>
</organism>
<comment type="caution">
    <text evidence="1">The sequence shown here is derived from an EMBL/GenBank/DDBJ whole genome shotgun (WGS) entry which is preliminary data.</text>
</comment>
<dbReference type="EMBL" id="JYDP01000004">
    <property type="protein sequence ID" value="KRZ18198.1"/>
    <property type="molecule type" value="Genomic_DNA"/>
</dbReference>
<evidence type="ECO:0000313" key="1">
    <source>
        <dbReference type="EMBL" id="KRZ18198.1"/>
    </source>
</evidence>
<accession>A0A0V1I5Z1</accession>
<proteinExistence type="predicted"/>
<dbReference type="Proteomes" id="UP000055024">
    <property type="component" value="Unassembled WGS sequence"/>
</dbReference>
<gene>
    <name evidence="1" type="ORF">T11_5682</name>
</gene>
<keyword evidence="2" id="KW-1185">Reference proteome</keyword>
<protein>
    <submittedName>
        <fullName evidence="1">Uncharacterized protein</fullName>
    </submittedName>
</protein>
<dbReference type="AlphaFoldDB" id="A0A0V1I5Z1"/>